<dbReference type="RefSeq" id="WP_106335489.1">
    <property type="nucleotide sequence ID" value="NZ_PVZS01000004.1"/>
</dbReference>
<dbReference type="AlphaFoldDB" id="A0A2T1HWN0"/>
<comment type="caution">
    <text evidence="6">The sequence shown here is derived from an EMBL/GenBank/DDBJ whole genome shotgun (WGS) entry which is preliminary data.</text>
</comment>
<evidence type="ECO:0000256" key="3">
    <source>
        <dbReference type="ARBA" id="ARBA00022729"/>
    </source>
</evidence>
<evidence type="ECO:0000313" key="7">
    <source>
        <dbReference type="Proteomes" id="UP000239772"/>
    </source>
</evidence>
<dbReference type="GO" id="GO:0043190">
    <property type="term" value="C:ATP-binding cassette (ABC) transporter complex"/>
    <property type="evidence" value="ECO:0007669"/>
    <property type="project" value="InterPro"/>
</dbReference>
<dbReference type="SUPFAM" id="SSF53850">
    <property type="entry name" value="Periplasmic binding protein-like II"/>
    <property type="match status" value="1"/>
</dbReference>
<protein>
    <submittedName>
        <fullName evidence="6">ABC transporter substrate-binding protein</fullName>
    </submittedName>
</protein>
<dbReference type="PIRSF" id="PIRSF002741">
    <property type="entry name" value="MppA"/>
    <property type="match status" value="1"/>
</dbReference>
<dbReference type="InterPro" id="IPR000914">
    <property type="entry name" value="SBP_5_dom"/>
</dbReference>
<comment type="similarity">
    <text evidence="2">Belongs to the bacterial solute-binding protein 5 family.</text>
</comment>
<dbReference type="Gene3D" id="3.40.190.10">
    <property type="entry name" value="Periplasmic binding protein-like II"/>
    <property type="match status" value="1"/>
</dbReference>
<feature type="domain" description="Solute-binding protein family 5" evidence="5">
    <location>
        <begin position="68"/>
        <end position="423"/>
    </location>
</feature>
<dbReference type="Proteomes" id="UP000239772">
    <property type="component" value="Unassembled WGS sequence"/>
</dbReference>
<dbReference type="Gene3D" id="3.10.105.10">
    <property type="entry name" value="Dipeptide-binding Protein, Domain 3"/>
    <property type="match status" value="1"/>
</dbReference>
<dbReference type="Pfam" id="PF00496">
    <property type="entry name" value="SBP_bac_5"/>
    <property type="match status" value="1"/>
</dbReference>
<sequence>MRLRRSLLLAFAFTPLLAFCSAQATTLRVGIQDDPDALDPATSGTYTGRFVFAALCDKLVDIGPDLSIVPQLAERWTLADDQKSVVFTLRKGVTFHDGAPFDAAAVKFNIERMLSMKDSRRKGELAPVSSVEVLAPDQVRINLKEPFAPLLSVLSDRAGMMVSPAAASKEDFAAHPVCAGPYQFVERKSRDLIRLQKYPGYWNAKDFGYDEIVYSYIPDSTVRLARVRAGDLELAERIAPTDLKTIRDDKNVKLHGAPGLAVSHLMVNVGAGEKANSPLGKDARLRHAFELSIDRNVINKVAFNGEYTADNQMIPPSDPFYPKTHPIPTRDIAAAKKLMAEAGATSVPVELTFENSLTDARVAQIVQSMAKEAGFDVKLLPLETTTAIQRYLAGNFEMYIGNWSGRGDPDPTLYAFFGCNGGQNVNKYCSQQLEDVLNAARAEGDVAKRKQLYDKATGIYLADLPTIPIYHPNWYFAARANVDGIKVYPDGLLRLQGVKPAR</sequence>
<dbReference type="OrthoDB" id="9803988at2"/>
<organism evidence="6 7">
    <name type="scientific">Alsobacter soli</name>
    <dbReference type="NCBI Taxonomy" id="2109933"/>
    <lineage>
        <taxon>Bacteria</taxon>
        <taxon>Pseudomonadati</taxon>
        <taxon>Pseudomonadota</taxon>
        <taxon>Alphaproteobacteria</taxon>
        <taxon>Hyphomicrobiales</taxon>
        <taxon>Alsobacteraceae</taxon>
        <taxon>Alsobacter</taxon>
    </lineage>
</organism>
<dbReference type="GO" id="GO:0030288">
    <property type="term" value="C:outer membrane-bounded periplasmic space"/>
    <property type="evidence" value="ECO:0007669"/>
    <property type="project" value="UniProtKB-ARBA"/>
</dbReference>
<dbReference type="CDD" id="cd08511">
    <property type="entry name" value="PBP2_NikA_DppA_OppA_like_5"/>
    <property type="match status" value="1"/>
</dbReference>
<dbReference type="Gene3D" id="3.90.76.10">
    <property type="entry name" value="Dipeptide-binding Protein, Domain 1"/>
    <property type="match status" value="1"/>
</dbReference>
<dbReference type="InterPro" id="IPR030678">
    <property type="entry name" value="Peptide/Ni-bd"/>
</dbReference>
<accession>A0A2T1HWN0</accession>
<proteinExistence type="inferred from homology"/>
<dbReference type="PANTHER" id="PTHR30290:SF38">
    <property type="entry name" value="D,D-DIPEPTIDE-BINDING PERIPLASMIC PROTEIN DDPA-RELATED"/>
    <property type="match status" value="1"/>
</dbReference>
<evidence type="ECO:0000313" key="6">
    <source>
        <dbReference type="EMBL" id="PSC06081.1"/>
    </source>
</evidence>
<dbReference type="PANTHER" id="PTHR30290">
    <property type="entry name" value="PERIPLASMIC BINDING COMPONENT OF ABC TRANSPORTER"/>
    <property type="match status" value="1"/>
</dbReference>
<dbReference type="InterPro" id="IPR039424">
    <property type="entry name" value="SBP_5"/>
</dbReference>
<keyword evidence="3 4" id="KW-0732">Signal</keyword>
<dbReference type="EMBL" id="PVZS01000004">
    <property type="protein sequence ID" value="PSC06081.1"/>
    <property type="molecule type" value="Genomic_DNA"/>
</dbReference>
<name>A0A2T1HWN0_9HYPH</name>
<dbReference type="GO" id="GO:0015833">
    <property type="term" value="P:peptide transport"/>
    <property type="evidence" value="ECO:0007669"/>
    <property type="project" value="TreeGrafter"/>
</dbReference>
<feature type="signal peptide" evidence="4">
    <location>
        <begin position="1"/>
        <end position="24"/>
    </location>
</feature>
<evidence type="ECO:0000256" key="1">
    <source>
        <dbReference type="ARBA" id="ARBA00004418"/>
    </source>
</evidence>
<gene>
    <name evidence="6" type="ORF">SLNSH_04540</name>
</gene>
<keyword evidence="7" id="KW-1185">Reference proteome</keyword>
<reference evidence="7" key="1">
    <citation type="submission" date="2018-03" db="EMBL/GenBank/DDBJ databases">
        <authorList>
            <person name="Sun L."/>
            <person name="Liu H."/>
            <person name="Chen W."/>
            <person name="Huang K."/>
            <person name="Liu W."/>
            <person name="Gao X."/>
        </authorList>
    </citation>
    <scope>NUCLEOTIDE SEQUENCE [LARGE SCALE GENOMIC DNA]</scope>
    <source>
        <strain evidence="7">SH9</strain>
    </source>
</reference>
<feature type="chain" id="PRO_5015518796" evidence="4">
    <location>
        <begin position="25"/>
        <end position="502"/>
    </location>
</feature>
<evidence type="ECO:0000259" key="5">
    <source>
        <dbReference type="Pfam" id="PF00496"/>
    </source>
</evidence>
<evidence type="ECO:0000256" key="2">
    <source>
        <dbReference type="ARBA" id="ARBA00005695"/>
    </source>
</evidence>
<evidence type="ECO:0000256" key="4">
    <source>
        <dbReference type="SAM" id="SignalP"/>
    </source>
</evidence>
<dbReference type="GO" id="GO:1904680">
    <property type="term" value="F:peptide transmembrane transporter activity"/>
    <property type="evidence" value="ECO:0007669"/>
    <property type="project" value="TreeGrafter"/>
</dbReference>
<comment type="subcellular location">
    <subcellularLocation>
        <location evidence="1">Periplasm</location>
    </subcellularLocation>
</comment>